<reference evidence="3 4" key="1">
    <citation type="journal article" date="2014" name="World J. Microbiol. Biotechnol.">
        <title>Biodiversity and physiological characteristics of Antarctic and Arctic lichens-associated bacteria.</title>
        <authorList>
            <person name="Lee Y.M."/>
            <person name="Kim E.H."/>
            <person name="Lee H.K."/>
            <person name="Hong S.G."/>
        </authorList>
    </citation>
    <scope>NUCLEOTIDE SEQUENCE [LARGE SCALE GENOMIC DNA]</scope>
    <source>
        <strain evidence="3 4">PAMC 26569</strain>
        <plasmid evidence="3">unnamed1</plasmid>
    </source>
</reference>
<sequence>MTKGVILHPNDLPAHKRGNGNKTIPLAGPRIGAGFLNGITVIAPGSAIPLHTHNCEESVVVLEGDALAEIDGEQHKLVRHDASWIPADLPHRFINASQTEPLTILWTYARPDATRTLVETGETRPVSAEHRR</sequence>
<dbReference type="KEGG" id="lck:HN018_23065"/>
<keyword evidence="3" id="KW-0614">Plasmid</keyword>
<dbReference type="InterPro" id="IPR014710">
    <property type="entry name" value="RmlC-like_jellyroll"/>
</dbReference>
<dbReference type="GO" id="GO:0046872">
    <property type="term" value="F:metal ion binding"/>
    <property type="evidence" value="ECO:0007669"/>
    <property type="project" value="UniProtKB-KW"/>
</dbReference>
<dbReference type="InterPro" id="IPR051610">
    <property type="entry name" value="GPI/OXD"/>
</dbReference>
<evidence type="ECO:0000313" key="4">
    <source>
        <dbReference type="Proteomes" id="UP000500767"/>
    </source>
</evidence>
<accession>A0A6M8HXL7</accession>
<dbReference type="Proteomes" id="UP000500767">
    <property type="component" value="Plasmid unnamed1"/>
</dbReference>
<gene>
    <name evidence="3" type="ORF">HN018_23065</name>
</gene>
<dbReference type="EMBL" id="CP053709">
    <property type="protein sequence ID" value="QKE93080.1"/>
    <property type="molecule type" value="Genomic_DNA"/>
</dbReference>
<dbReference type="PANTHER" id="PTHR35848:SF6">
    <property type="entry name" value="CUPIN TYPE-2 DOMAIN-CONTAINING PROTEIN"/>
    <property type="match status" value="1"/>
</dbReference>
<dbReference type="RefSeq" id="WP_171836252.1">
    <property type="nucleotide sequence ID" value="NZ_CP053709.1"/>
</dbReference>
<evidence type="ECO:0000259" key="2">
    <source>
        <dbReference type="Pfam" id="PF07883"/>
    </source>
</evidence>
<protein>
    <submittedName>
        <fullName evidence="3">Cupin domain-containing protein</fullName>
    </submittedName>
</protein>
<keyword evidence="1" id="KW-0479">Metal-binding</keyword>
<dbReference type="PANTHER" id="PTHR35848">
    <property type="entry name" value="OXALATE-BINDING PROTEIN"/>
    <property type="match status" value="1"/>
</dbReference>
<dbReference type="InterPro" id="IPR013096">
    <property type="entry name" value="Cupin_2"/>
</dbReference>
<geneLocation type="plasmid" evidence="3 4">
    <name>unnamed1</name>
</geneLocation>
<organism evidence="3 4">
    <name type="scientific">Lichenicola cladoniae</name>
    <dbReference type="NCBI Taxonomy" id="1484109"/>
    <lineage>
        <taxon>Bacteria</taxon>
        <taxon>Pseudomonadati</taxon>
        <taxon>Pseudomonadota</taxon>
        <taxon>Alphaproteobacteria</taxon>
        <taxon>Acetobacterales</taxon>
        <taxon>Acetobacteraceae</taxon>
        <taxon>Lichenicola</taxon>
    </lineage>
</organism>
<feature type="domain" description="Cupin type-2" evidence="2">
    <location>
        <begin position="39"/>
        <end position="108"/>
    </location>
</feature>
<evidence type="ECO:0000313" key="3">
    <source>
        <dbReference type="EMBL" id="QKE93080.1"/>
    </source>
</evidence>
<proteinExistence type="predicted"/>
<dbReference type="Pfam" id="PF07883">
    <property type="entry name" value="Cupin_2"/>
    <property type="match status" value="1"/>
</dbReference>
<evidence type="ECO:0000256" key="1">
    <source>
        <dbReference type="ARBA" id="ARBA00022723"/>
    </source>
</evidence>
<dbReference type="AlphaFoldDB" id="A0A6M8HXL7"/>
<dbReference type="Gene3D" id="2.60.120.10">
    <property type="entry name" value="Jelly Rolls"/>
    <property type="match status" value="1"/>
</dbReference>
<name>A0A6M8HXL7_9PROT</name>
<dbReference type="SUPFAM" id="SSF51182">
    <property type="entry name" value="RmlC-like cupins"/>
    <property type="match status" value="1"/>
</dbReference>
<keyword evidence="4" id="KW-1185">Reference proteome</keyword>
<dbReference type="InterPro" id="IPR011051">
    <property type="entry name" value="RmlC_Cupin_sf"/>
</dbReference>